<keyword evidence="1" id="KW-0732">Signal</keyword>
<sequence>MKRSRMAVLGAGLLATTLLATACGSSGGSASPSGAAAGGDTVDIGITQIVSHPSLDAAREGFKKALADNGYTAGKNVNYDEQNAQGDQGTAANIAGKFNTDQKDLVLAIATPTAQSAVQAIANAPILFTAVTDPVKAELVDSLEKPGGNATGTSDGLPDDVVTKQLELIKQLKPGAKTVGIVYSSGEVNSQVQVDAVKKAAKGLDLEIKEATVSNSGEVQQAAQSLDVDSFYVPTDNNVVSALGSLIQVAEAKKVPVIAAEGDSVRNGAVATYGIDYDKLGYQTGEMAVKILKGEAKPESMPVETQTDLGLYINEAAAKRMGVEIPAELLKSAQTVGN</sequence>
<evidence type="ECO:0000313" key="2">
    <source>
        <dbReference type="EMBL" id="MCG2623971.1"/>
    </source>
</evidence>
<dbReference type="PANTHER" id="PTHR35271">
    <property type="entry name" value="ABC TRANSPORTER, SUBSTRATE-BINDING LIPOPROTEIN-RELATED"/>
    <property type="match status" value="1"/>
</dbReference>
<dbReference type="PANTHER" id="PTHR35271:SF1">
    <property type="entry name" value="ABC TRANSPORTER, SUBSTRATE-BINDING LIPOPROTEIN"/>
    <property type="match status" value="1"/>
</dbReference>
<reference evidence="2" key="1">
    <citation type="submission" date="2022-01" db="EMBL/GenBank/DDBJ databases">
        <authorList>
            <person name="Jo J.-H."/>
            <person name="Im W.-T."/>
        </authorList>
    </citation>
    <scope>NUCLEOTIDE SEQUENCE</scope>
    <source>
        <strain evidence="2">I2-34</strain>
    </source>
</reference>
<accession>A0ABS9LBB6</accession>
<dbReference type="CDD" id="cd06325">
    <property type="entry name" value="PBP1_ABC_unchar_transporter"/>
    <property type="match status" value="1"/>
</dbReference>
<dbReference type="EMBL" id="JAKLTQ010000019">
    <property type="protein sequence ID" value="MCG2623971.1"/>
    <property type="molecule type" value="Genomic_DNA"/>
</dbReference>
<evidence type="ECO:0000256" key="1">
    <source>
        <dbReference type="SAM" id="SignalP"/>
    </source>
</evidence>
<feature type="chain" id="PRO_5046466562" evidence="1">
    <location>
        <begin position="23"/>
        <end position="338"/>
    </location>
</feature>
<keyword evidence="3" id="KW-1185">Reference proteome</keyword>
<dbReference type="Pfam" id="PF04392">
    <property type="entry name" value="ABC_sub_bind"/>
    <property type="match status" value="1"/>
</dbReference>
<comment type="caution">
    <text evidence="2">The sequence shown here is derived from an EMBL/GenBank/DDBJ whole genome shotgun (WGS) entry which is preliminary data.</text>
</comment>
<dbReference type="InterPro" id="IPR007487">
    <property type="entry name" value="ABC_transpt-TYRBP-like"/>
</dbReference>
<dbReference type="PROSITE" id="PS51257">
    <property type="entry name" value="PROKAR_LIPOPROTEIN"/>
    <property type="match status" value="1"/>
</dbReference>
<dbReference type="InterPro" id="IPR028082">
    <property type="entry name" value="Peripla_BP_I"/>
</dbReference>
<gene>
    <name evidence="2" type="ORF">LVY72_18925</name>
</gene>
<dbReference type="Gene3D" id="3.40.50.2300">
    <property type="match status" value="2"/>
</dbReference>
<evidence type="ECO:0000313" key="3">
    <source>
        <dbReference type="Proteomes" id="UP001165368"/>
    </source>
</evidence>
<organism evidence="2 3">
    <name type="scientific">Arthrobacter hankyongi</name>
    <dbReference type="NCBI Taxonomy" id="2904801"/>
    <lineage>
        <taxon>Bacteria</taxon>
        <taxon>Bacillati</taxon>
        <taxon>Actinomycetota</taxon>
        <taxon>Actinomycetes</taxon>
        <taxon>Micrococcales</taxon>
        <taxon>Micrococcaceae</taxon>
        <taxon>Arthrobacter</taxon>
    </lineage>
</organism>
<feature type="signal peptide" evidence="1">
    <location>
        <begin position="1"/>
        <end position="22"/>
    </location>
</feature>
<proteinExistence type="predicted"/>
<dbReference type="RefSeq" id="WP_237824871.1">
    <property type="nucleotide sequence ID" value="NZ_JAKLTQ010000019.1"/>
</dbReference>
<dbReference type="Proteomes" id="UP001165368">
    <property type="component" value="Unassembled WGS sequence"/>
</dbReference>
<name>A0ABS9LBB6_9MICC</name>
<protein>
    <submittedName>
        <fullName evidence="2">ABC transporter substrate-binding protein</fullName>
    </submittedName>
</protein>
<dbReference type="SUPFAM" id="SSF53822">
    <property type="entry name" value="Periplasmic binding protein-like I"/>
    <property type="match status" value="1"/>
</dbReference>